<gene>
    <name evidence="1" type="ORF">ACFFNX_47950</name>
</gene>
<name>A0ABV5YY11_9ACTN</name>
<dbReference type="Proteomes" id="UP001589627">
    <property type="component" value="Unassembled WGS sequence"/>
</dbReference>
<organism evidence="1 2">
    <name type="scientific">Actinoallomurus acaciae</name>
    <dbReference type="NCBI Taxonomy" id="502577"/>
    <lineage>
        <taxon>Bacteria</taxon>
        <taxon>Bacillati</taxon>
        <taxon>Actinomycetota</taxon>
        <taxon>Actinomycetes</taxon>
        <taxon>Streptosporangiales</taxon>
        <taxon>Thermomonosporaceae</taxon>
        <taxon>Actinoallomurus</taxon>
    </lineage>
</organism>
<sequence>MRDPEAARAVADAVLYDGRRPSPHGAGEVRDQVHRQLGVLVPPGFTATEEPSAAQTECLLDCGDDGGGTLHVRPRFLHVRARTAEGAAPHDEAAEREIDLVWT</sequence>
<comment type="caution">
    <text evidence="1">The sequence shown here is derived from an EMBL/GenBank/DDBJ whole genome shotgun (WGS) entry which is preliminary data.</text>
</comment>
<evidence type="ECO:0000313" key="1">
    <source>
        <dbReference type="EMBL" id="MFB9839908.1"/>
    </source>
</evidence>
<proteinExistence type="predicted"/>
<dbReference type="EMBL" id="JBHLZP010000849">
    <property type="protein sequence ID" value="MFB9839908.1"/>
    <property type="molecule type" value="Genomic_DNA"/>
</dbReference>
<reference evidence="1 2" key="1">
    <citation type="submission" date="2024-09" db="EMBL/GenBank/DDBJ databases">
        <authorList>
            <person name="Sun Q."/>
            <person name="Mori K."/>
        </authorList>
    </citation>
    <scope>NUCLEOTIDE SEQUENCE [LARGE SCALE GENOMIC DNA]</scope>
    <source>
        <strain evidence="1 2">TBRC 0563</strain>
    </source>
</reference>
<keyword evidence="2" id="KW-1185">Reference proteome</keyword>
<feature type="non-terminal residue" evidence="1">
    <location>
        <position position="103"/>
    </location>
</feature>
<evidence type="ECO:0000313" key="2">
    <source>
        <dbReference type="Proteomes" id="UP001589627"/>
    </source>
</evidence>
<accession>A0ABV5YY11</accession>
<protein>
    <submittedName>
        <fullName evidence="1">Uncharacterized protein</fullName>
    </submittedName>
</protein>